<evidence type="ECO:0000256" key="1">
    <source>
        <dbReference type="ARBA" id="ARBA00004141"/>
    </source>
</evidence>
<feature type="transmembrane region" description="Helical" evidence="5">
    <location>
        <begin position="7"/>
        <end position="28"/>
    </location>
</feature>
<evidence type="ECO:0000256" key="4">
    <source>
        <dbReference type="ARBA" id="ARBA00023136"/>
    </source>
</evidence>
<feature type="transmembrane region" description="Helical" evidence="5">
    <location>
        <begin position="168"/>
        <end position="191"/>
    </location>
</feature>
<dbReference type="Pfam" id="PF00822">
    <property type="entry name" value="PMP22_Claudin"/>
    <property type="match status" value="1"/>
</dbReference>
<dbReference type="RefSeq" id="XP_066910329.1">
    <property type="nucleotide sequence ID" value="XM_067054228.1"/>
</dbReference>
<dbReference type="EnsemblMetazoa" id="CLYHEMT008755.1">
    <property type="protein sequence ID" value="CLYHEMP008755.1"/>
    <property type="gene ID" value="CLYHEMG008755"/>
</dbReference>
<dbReference type="PANTHER" id="PTHR10671:SF108">
    <property type="entry name" value="CLAUDIN FAMILY PROTEIN-RELATED"/>
    <property type="match status" value="1"/>
</dbReference>
<keyword evidence="3 5" id="KW-1133">Transmembrane helix</keyword>
<evidence type="ECO:0000256" key="2">
    <source>
        <dbReference type="ARBA" id="ARBA00022692"/>
    </source>
</evidence>
<keyword evidence="4 5" id="KW-0472">Membrane</keyword>
<reference evidence="6" key="1">
    <citation type="submission" date="2021-01" db="UniProtKB">
        <authorList>
            <consortium name="EnsemblMetazoa"/>
        </authorList>
    </citation>
    <scope>IDENTIFICATION</scope>
</reference>
<dbReference type="AlphaFoldDB" id="A0A7M5VDK7"/>
<dbReference type="GeneID" id="136797642"/>
<dbReference type="Gene3D" id="1.20.140.150">
    <property type="match status" value="1"/>
</dbReference>
<organism evidence="6 7">
    <name type="scientific">Clytia hemisphaerica</name>
    <dbReference type="NCBI Taxonomy" id="252671"/>
    <lineage>
        <taxon>Eukaryota</taxon>
        <taxon>Metazoa</taxon>
        <taxon>Cnidaria</taxon>
        <taxon>Hydrozoa</taxon>
        <taxon>Hydroidolina</taxon>
        <taxon>Leptothecata</taxon>
        <taxon>Obeliida</taxon>
        <taxon>Clytiidae</taxon>
        <taxon>Clytia</taxon>
    </lineage>
</organism>
<dbReference type="OrthoDB" id="8678517at2759"/>
<dbReference type="InterPro" id="IPR050579">
    <property type="entry name" value="PMP-22/EMP/MP20-like"/>
</dbReference>
<evidence type="ECO:0000313" key="7">
    <source>
        <dbReference type="Proteomes" id="UP000594262"/>
    </source>
</evidence>
<keyword evidence="7" id="KW-1185">Reference proteome</keyword>
<evidence type="ECO:0000313" key="6">
    <source>
        <dbReference type="EnsemblMetazoa" id="CLYHEMP008755.1"/>
    </source>
</evidence>
<keyword evidence="2 5" id="KW-0812">Transmembrane</keyword>
<comment type="subcellular location">
    <subcellularLocation>
        <location evidence="1">Membrane</location>
        <topology evidence="1">Multi-pass membrane protein</topology>
    </subcellularLocation>
</comment>
<dbReference type="PANTHER" id="PTHR10671">
    <property type="entry name" value="EPITHELIAL MEMBRANE PROTEIN-RELATED"/>
    <property type="match status" value="1"/>
</dbReference>
<feature type="transmembrane region" description="Helical" evidence="5">
    <location>
        <begin position="125"/>
        <end position="148"/>
    </location>
</feature>
<evidence type="ECO:0000256" key="3">
    <source>
        <dbReference type="ARBA" id="ARBA00022989"/>
    </source>
</evidence>
<accession>A0A7M5VDK7</accession>
<proteinExistence type="predicted"/>
<sequence length="199" mass="22335">MKSRKIIYTGTCILTFVIMVVATIGNSWNTMKHIATVNVNGQQRIISIDEGLWKVCVYSDYQGTVRGCTTIESSITDKHINEDHEVPGWLQACRAFTVLSCLAGLVGVIMILVSFKREIDQTRFIVSFSFVAATVLMLIGIVVYTIHFESATEFASQDVLIPNDTDYGWAYISAWIGVILSGIHAFIIFFVQKKNAYRY</sequence>
<feature type="transmembrane region" description="Helical" evidence="5">
    <location>
        <begin position="95"/>
        <end position="113"/>
    </location>
</feature>
<evidence type="ECO:0000256" key="5">
    <source>
        <dbReference type="SAM" id="Phobius"/>
    </source>
</evidence>
<protein>
    <submittedName>
        <fullName evidence="6">Uncharacterized protein</fullName>
    </submittedName>
</protein>
<dbReference type="InterPro" id="IPR004031">
    <property type="entry name" value="PMP22/EMP/MP20/Claudin"/>
</dbReference>
<dbReference type="Proteomes" id="UP000594262">
    <property type="component" value="Unplaced"/>
</dbReference>
<name>A0A7M5VDK7_9CNID</name>
<dbReference type="GO" id="GO:0005886">
    <property type="term" value="C:plasma membrane"/>
    <property type="evidence" value="ECO:0007669"/>
    <property type="project" value="TreeGrafter"/>
</dbReference>